<accession>A0A9P0GH89</accession>
<dbReference type="OrthoDB" id="8742770at2759"/>
<dbReference type="Proteomes" id="UP001153636">
    <property type="component" value="Chromosome 3"/>
</dbReference>
<gene>
    <name evidence="2" type="ORF">PSYICH_LOCUS9109</name>
</gene>
<dbReference type="EMBL" id="OV651815">
    <property type="protein sequence ID" value="CAH1109132.1"/>
    <property type="molecule type" value="Genomic_DNA"/>
</dbReference>
<feature type="domain" description="Mutator-like transposase" evidence="1">
    <location>
        <begin position="367"/>
        <end position="472"/>
    </location>
</feature>
<protein>
    <recommendedName>
        <fullName evidence="1">Mutator-like transposase domain-containing protein</fullName>
    </recommendedName>
</protein>
<keyword evidence="3" id="KW-1185">Reference proteome</keyword>
<evidence type="ECO:0000259" key="1">
    <source>
        <dbReference type="Pfam" id="PF20700"/>
    </source>
</evidence>
<organism evidence="2 3">
    <name type="scientific">Psylliodes chrysocephalus</name>
    <dbReference type="NCBI Taxonomy" id="3402493"/>
    <lineage>
        <taxon>Eukaryota</taxon>
        <taxon>Metazoa</taxon>
        <taxon>Ecdysozoa</taxon>
        <taxon>Arthropoda</taxon>
        <taxon>Hexapoda</taxon>
        <taxon>Insecta</taxon>
        <taxon>Pterygota</taxon>
        <taxon>Neoptera</taxon>
        <taxon>Endopterygota</taxon>
        <taxon>Coleoptera</taxon>
        <taxon>Polyphaga</taxon>
        <taxon>Cucujiformia</taxon>
        <taxon>Chrysomeloidea</taxon>
        <taxon>Chrysomelidae</taxon>
        <taxon>Galerucinae</taxon>
        <taxon>Alticini</taxon>
        <taxon>Psylliodes</taxon>
    </lineage>
</organism>
<dbReference type="AlphaFoldDB" id="A0A9P0GH89"/>
<dbReference type="InterPro" id="IPR049012">
    <property type="entry name" value="Mutator_transp_dom"/>
</dbReference>
<evidence type="ECO:0000313" key="2">
    <source>
        <dbReference type="EMBL" id="CAH1109132.1"/>
    </source>
</evidence>
<evidence type="ECO:0000313" key="3">
    <source>
        <dbReference type="Proteomes" id="UP001153636"/>
    </source>
</evidence>
<reference evidence="2" key="1">
    <citation type="submission" date="2022-01" db="EMBL/GenBank/DDBJ databases">
        <authorList>
            <person name="King R."/>
        </authorList>
    </citation>
    <scope>NUCLEOTIDE SEQUENCE</scope>
</reference>
<dbReference type="Pfam" id="PF20700">
    <property type="entry name" value="Mutator"/>
    <property type="match status" value="2"/>
</dbReference>
<name>A0A9P0GH89_9CUCU</name>
<feature type="domain" description="Mutator-like transposase" evidence="1">
    <location>
        <begin position="148"/>
        <end position="355"/>
    </location>
</feature>
<proteinExistence type="predicted"/>
<sequence length="487" mass="55588">MITKVGKPRKRMKWTNEINSFIMRSYYEITKLENDLTVYRYALHRAFTEKYPDLQHLTEQRIADQRRTIIKNTLIPLPALQQVGSIPHALEHKINPVLADEHLRSLNDTVIVQFEPQTGCSRNYETSDKEKKFPLEQKTISDDFVLTGRRIVDILFLFKQIVDEKSTGLFGCDITDMEVINEVRKGFMSTFTFKCKMCGITKQIYSEDPKNFSGTTDSIDINSALTLGAVSTGIGYSTFAKIAAAINMPMIAEKTYVHYHEKVADAIYSTATQVMEEAGREEAELAKRLGEVDGNGIPFITVVADGAWSKRSYNVNYNASSGVGCIVGYRTGKLLYVKVRNKFCSICDFYNRKQKYRNINVLKTGPKLMETKPYGPQTAISKIECRNHLLRYFSSLVKKPRSVSTNSSVPVYLRKEVEKNSKRLKFAISKATKYRIEENTDFKKKVELLKRDILNASSHVFGEHAECEAINYFKCDRKGTNFVALMK</sequence>